<evidence type="ECO:0000313" key="1">
    <source>
        <dbReference type="EMBL" id="TQV76857.1"/>
    </source>
</evidence>
<dbReference type="AlphaFoldDB" id="A0A545TI03"/>
<dbReference type="EMBL" id="VIKR01000001">
    <property type="protein sequence ID" value="TQV76857.1"/>
    <property type="molecule type" value="Genomic_DNA"/>
</dbReference>
<reference evidence="1 2" key="1">
    <citation type="submission" date="2019-06" db="EMBL/GenBank/DDBJ databases">
        <title>Draft genome of Aliikangiella marina GYP-15.</title>
        <authorList>
            <person name="Wang G."/>
        </authorList>
    </citation>
    <scope>NUCLEOTIDE SEQUENCE [LARGE SCALE GENOMIC DNA]</scope>
    <source>
        <strain evidence="1 2">GYP-15</strain>
    </source>
</reference>
<sequence length="133" mass="15370">MGAYTKIKGWIEVPESLGKEIEPILIKYITSEYLNKHQVKVHQADLYSGGWVIQESPINGYKHVFFGAETRTYLLGYIKAQIEEIALLVEKTDDFELYPEGFFSLEEDGTHSYPDVRWIVSHGRVRVLEGKLY</sequence>
<protein>
    <submittedName>
        <fullName evidence="1">Uncharacterized protein</fullName>
    </submittedName>
</protein>
<evidence type="ECO:0000313" key="2">
    <source>
        <dbReference type="Proteomes" id="UP000317839"/>
    </source>
</evidence>
<comment type="caution">
    <text evidence="1">The sequence shown here is derived from an EMBL/GenBank/DDBJ whole genome shotgun (WGS) entry which is preliminary data.</text>
</comment>
<dbReference type="Proteomes" id="UP000317839">
    <property type="component" value="Unassembled WGS sequence"/>
</dbReference>
<dbReference type="OrthoDB" id="2621972at2"/>
<keyword evidence="2" id="KW-1185">Reference proteome</keyword>
<gene>
    <name evidence="1" type="ORF">FLL45_02560</name>
</gene>
<name>A0A545TI03_9GAMM</name>
<proteinExistence type="predicted"/>
<organism evidence="1 2">
    <name type="scientific">Aliikangiella marina</name>
    <dbReference type="NCBI Taxonomy" id="1712262"/>
    <lineage>
        <taxon>Bacteria</taxon>
        <taxon>Pseudomonadati</taxon>
        <taxon>Pseudomonadota</taxon>
        <taxon>Gammaproteobacteria</taxon>
        <taxon>Oceanospirillales</taxon>
        <taxon>Pleioneaceae</taxon>
        <taxon>Aliikangiella</taxon>
    </lineage>
</organism>
<accession>A0A545TI03</accession>
<dbReference type="RefSeq" id="WP_142888217.1">
    <property type="nucleotide sequence ID" value="NZ_VIKR01000001.1"/>
</dbReference>